<organism evidence="2 3">
    <name type="scientific">Basidiobolus meristosporus CBS 931.73</name>
    <dbReference type="NCBI Taxonomy" id="1314790"/>
    <lineage>
        <taxon>Eukaryota</taxon>
        <taxon>Fungi</taxon>
        <taxon>Fungi incertae sedis</taxon>
        <taxon>Zoopagomycota</taxon>
        <taxon>Entomophthoromycotina</taxon>
        <taxon>Basidiobolomycetes</taxon>
        <taxon>Basidiobolales</taxon>
        <taxon>Basidiobolaceae</taxon>
        <taxon>Basidiobolus</taxon>
    </lineage>
</organism>
<accession>A0A1Y1YLL5</accession>
<sequence length="172" mass="19236">MKNLYRVFSVLEVDDSSLYILEESRPSEKEIAHEQQVTHLLRNEPDPTLNDRMEAELDAVAGAGTSGFWEISMFNPLSSPTYLPSRLNPESEYFYHDTSTYPSPTSSSTSVSSNANPLGAGHRSPASLRGKRKPCTKSDLQSARGKVRAILEHETTCSVPDRQQPFAYQRRS</sequence>
<gene>
    <name evidence="2" type="ORF">K493DRAFT_335971</name>
</gene>
<dbReference type="EMBL" id="MCFE01000105">
    <property type="protein sequence ID" value="ORX98888.1"/>
    <property type="molecule type" value="Genomic_DNA"/>
</dbReference>
<keyword evidence="3" id="KW-1185">Reference proteome</keyword>
<protein>
    <submittedName>
        <fullName evidence="2">Uncharacterized protein</fullName>
    </submittedName>
</protein>
<feature type="region of interest" description="Disordered" evidence="1">
    <location>
        <begin position="94"/>
        <end position="144"/>
    </location>
</feature>
<evidence type="ECO:0000256" key="1">
    <source>
        <dbReference type="SAM" id="MobiDB-lite"/>
    </source>
</evidence>
<evidence type="ECO:0000313" key="2">
    <source>
        <dbReference type="EMBL" id="ORX98888.1"/>
    </source>
</evidence>
<dbReference type="Proteomes" id="UP000193498">
    <property type="component" value="Unassembled WGS sequence"/>
</dbReference>
<proteinExistence type="predicted"/>
<name>A0A1Y1YLL5_9FUNG</name>
<reference evidence="2 3" key="1">
    <citation type="submission" date="2016-07" db="EMBL/GenBank/DDBJ databases">
        <title>Pervasive Adenine N6-methylation of Active Genes in Fungi.</title>
        <authorList>
            <consortium name="DOE Joint Genome Institute"/>
            <person name="Mondo S.J."/>
            <person name="Dannebaum R.O."/>
            <person name="Kuo R.C."/>
            <person name="Labutti K."/>
            <person name="Haridas S."/>
            <person name="Kuo A."/>
            <person name="Salamov A."/>
            <person name="Ahrendt S.R."/>
            <person name="Lipzen A."/>
            <person name="Sullivan W."/>
            <person name="Andreopoulos W.B."/>
            <person name="Clum A."/>
            <person name="Lindquist E."/>
            <person name="Daum C."/>
            <person name="Ramamoorthy G.K."/>
            <person name="Gryganskyi A."/>
            <person name="Culley D."/>
            <person name="Magnuson J.K."/>
            <person name="James T.Y."/>
            <person name="O'Malley M.A."/>
            <person name="Stajich J.E."/>
            <person name="Spatafora J.W."/>
            <person name="Visel A."/>
            <person name="Grigoriev I.V."/>
        </authorList>
    </citation>
    <scope>NUCLEOTIDE SEQUENCE [LARGE SCALE GENOMIC DNA]</scope>
    <source>
        <strain evidence="2 3">CBS 931.73</strain>
    </source>
</reference>
<comment type="caution">
    <text evidence="2">The sequence shown here is derived from an EMBL/GenBank/DDBJ whole genome shotgun (WGS) entry which is preliminary data.</text>
</comment>
<evidence type="ECO:0000313" key="3">
    <source>
        <dbReference type="Proteomes" id="UP000193498"/>
    </source>
</evidence>
<dbReference type="InParanoid" id="A0A1Y1YLL5"/>
<dbReference type="AlphaFoldDB" id="A0A1Y1YLL5"/>
<feature type="compositionally biased region" description="Low complexity" evidence="1">
    <location>
        <begin position="98"/>
        <end position="113"/>
    </location>
</feature>